<reference evidence="2 3" key="1">
    <citation type="submission" date="2017-06" db="EMBL/GenBank/DDBJ databases">
        <title>Genome of Fusarium nygamai isolate CS10214.</title>
        <authorList>
            <person name="Gardiner D.M."/>
            <person name="Obanor F."/>
            <person name="Kazan K."/>
        </authorList>
    </citation>
    <scope>NUCLEOTIDE SEQUENCE [LARGE SCALE GENOMIC DNA]</scope>
    <source>
        <strain evidence="2 3">CS10214</strain>
    </source>
</reference>
<feature type="region of interest" description="Disordered" evidence="1">
    <location>
        <begin position="1"/>
        <end position="101"/>
    </location>
</feature>
<dbReference type="EMBL" id="MTQA01000170">
    <property type="protein sequence ID" value="PNP75223.1"/>
    <property type="molecule type" value="Genomic_DNA"/>
</dbReference>
<accession>A0A2K0VYX2</accession>
<comment type="caution">
    <text evidence="2">The sequence shown here is derived from an EMBL/GenBank/DDBJ whole genome shotgun (WGS) entry which is preliminary data.</text>
</comment>
<evidence type="ECO:0000313" key="2">
    <source>
        <dbReference type="EMBL" id="PNP75223.1"/>
    </source>
</evidence>
<feature type="compositionally biased region" description="Low complexity" evidence="1">
    <location>
        <begin position="454"/>
        <end position="463"/>
    </location>
</feature>
<evidence type="ECO:0000313" key="3">
    <source>
        <dbReference type="Proteomes" id="UP000236664"/>
    </source>
</evidence>
<feature type="compositionally biased region" description="Basic and acidic residues" evidence="1">
    <location>
        <begin position="45"/>
        <end position="59"/>
    </location>
</feature>
<sequence>MNSRPTSRGDTPSASGSRPGSKAGSLPRAETIDSRIESPAGRFGSPDDSRLPDISEPRSTDTGYFTPDLRPPGEQSLQLAQSSERNMETQEAHPISSPQAVNQSLRELVNSRIASPAGMFGGPTDLQLFSIREFRSPIAGYFSRDFNLQGPQFLAKVHDQCEKMDDVKARYEGLWLSTQLFWDLMLRMQPNCVTSDIKVLRTAVDLMLDVVVGRMLPQLRPEYHPVLAESHLQALSRRLRALELRLRTDMGTCGKSPKILCGCMVPIKRPNNKDKLWTRHLTIRRDAKGRSEDRRLKFRDLAGLLRLEDFLSHVYNEFEPQLSPASPGAADCGIIHTTIALMDDDIKRFIPKKDYNTADELKAAWVYVLCHESFRSSIVLEVMGIVSDAMAFSEKDRTQIHREECDLWAPETVPEPLTGTARFRKLTTFRPDPNQGVSPLHPSYWKRDSKSSEDSSMSRGRKG</sequence>
<protein>
    <submittedName>
        <fullName evidence="2">Uncharacterized protein</fullName>
    </submittedName>
</protein>
<feature type="compositionally biased region" description="Polar residues" evidence="1">
    <location>
        <begin position="75"/>
        <end position="84"/>
    </location>
</feature>
<gene>
    <name evidence="2" type="ORF">FNYG_11366</name>
</gene>
<dbReference type="AlphaFoldDB" id="A0A2K0VYX2"/>
<feature type="compositionally biased region" description="Polar residues" evidence="1">
    <location>
        <begin position="1"/>
        <end position="18"/>
    </location>
</feature>
<proteinExistence type="predicted"/>
<feature type="region of interest" description="Disordered" evidence="1">
    <location>
        <begin position="427"/>
        <end position="463"/>
    </location>
</feature>
<organism evidence="2 3">
    <name type="scientific">Gibberella nygamai</name>
    <name type="common">Bean root rot disease fungus</name>
    <name type="synonym">Fusarium nygamai</name>
    <dbReference type="NCBI Taxonomy" id="42673"/>
    <lineage>
        <taxon>Eukaryota</taxon>
        <taxon>Fungi</taxon>
        <taxon>Dikarya</taxon>
        <taxon>Ascomycota</taxon>
        <taxon>Pezizomycotina</taxon>
        <taxon>Sordariomycetes</taxon>
        <taxon>Hypocreomycetidae</taxon>
        <taxon>Hypocreales</taxon>
        <taxon>Nectriaceae</taxon>
        <taxon>Fusarium</taxon>
        <taxon>Fusarium fujikuroi species complex</taxon>
    </lineage>
</organism>
<dbReference type="OrthoDB" id="5058264at2759"/>
<dbReference type="Proteomes" id="UP000236664">
    <property type="component" value="Unassembled WGS sequence"/>
</dbReference>
<name>A0A2K0VYX2_GIBNY</name>
<keyword evidence="3" id="KW-1185">Reference proteome</keyword>
<evidence type="ECO:0000256" key="1">
    <source>
        <dbReference type="SAM" id="MobiDB-lite"/>
    </source>
</evidence>